<dbReference type="EMBL" id="KZ613956">
    <property type="protein sequence ID" value="PMD33508.1"/>
    <property type="molecule type" value="Genomic_DNA"/>
</dbReference>
<dbReference type="PANTHER" id="PTHR24096">
    <property type="entry name" value="LONG-CHAIN-FATTY-ACID--COA LIGASE"/>
    <property type="match status" value="1"/>
</dbReference>
<dbReference type="STRING" id="1149755.A0A2J6R4R0"/>
<dbReference type="Gene3D" id="3.40.50.980">
    <property type="match status" value="2"/>
</dbReference>
<dbReference type="GO" id="GO:0016405">
    <property type="term" value="F:CoA-ligase activity"/>
    <property type="evidence" value="ECO:0007669"/>
    <property type="project" value="TreeGrafter"/>
</dbReference>
<dbReference type="InterPro" id="IPR000873">
    <property type="entry name" value="AMP-dep_synth/lig_dom"/>
</dbReference>
<feature type="domain" description="AMP-dependent synthetase/ligase" evidence="1">
    <location>
        <begin position="47"/>
        <end position="235"/>
    </location>
</feature>
<dbReference type="SUPFAM" id="SSF56801">
    <property type="entry name" value="Acetyl-CoA synthetase-like"/>
    <property type="match status" value="1"/>
</dbReference>
<dbReference type="Gene3D" id="3.30.300.30">
    <property type="match status" value="1"/>
</dbReference>
<gene>
    <name evidence="2" type="ORF">L207DRAFT_639604</name>
</gene>
<dbReference type="Proteomes" id="UP000235786">
    <property type="component" value="Unassembled WGS sequence"/>
</dbReference>
<dbReference type="InterPro" id="IPR045851">
    <property type="entry name" value="AMP-bd_C_sf"/>
</dbReference>
<dbReference type="GO" id="GO:0019748">
    <property type="term" value="P:secondary metabolic process"/>
    <property type="evidence" value="ECO:0007669"/>
    <property type="project" value="TreeGrafter"/>
</dbReference>
<evidence type="ECO:0000259" key="1">
    <source>
        <dbReference type="Pfam" id="PF00501"/>
    </source>
</evidence>
<protein>
    <submittedName>
        <fullName evidence="2">Acetyl-CoA synthetase-like protein</fullName>
    </submittedName>
</protein>
<evidence type="ECO:0000313" key="3">
    <source>
        <dbReference type="Proteomes" id="UP000235786"/>
    </source>
</evidence>
<reference evidence="2 3" key="1">
    <citation type="submission" date="2016-04" db="EMBL/GenBank/DDBJ databases">
        <title>A degradative enzymes factory behind the ericoid mycorrhizal symbiosis.</title>
        <authorList>
            <consortium name="DOE Joint Genome Institute"/>
            <person name="Martino E."/>
            <person name="Morin E."/>
            <person name="Grelet G."/>
            <person name="Kuo A."/>
            <person name="Kohler A."/>
            <person name="Daghino S."/>
            <person name="Barry K."/>
            <person name="Choi C."/>
            <person name="Cichocki N."/>
            <person name="Clum A."/>
            <person name="Copeland A."/>
            <person name="Hainaut M."/>
            <person name="Haridas S."/>
            <person name="Labutti K."/>
            <person name="Lindquist E."/>
            <person name="Lipzen A."/>
            <person name="Khouja H.-R."/>
            <person name="Murat C."/>
            <person name="Ohm R."/>
            <person name="Olson A."/>
            <person name="Spatafora J."/>
            <person name="Veneault-Fourrey C."/>
            <person name="Henrissat B."/>
            <person name="Grigoriev I."/>
            <person name="Martin F."/>
            <person name="Perotto S."/>
        </authorList>
    </citation>
    <scope>NUCLEOTIDE SEQUENCE [LARGE SCALE GENOMIC DNA]</scope>
    <source>
        <strain evidence="2 3">F</strain>
    </source>
</reference>
<sequence>MTGFLVVFGGRRVKSHLNSAVKSVNQLREQTTTQECMPPYSRTLQRANPGYTARELTDHLKITEAKFTLTELKTLDNSVAAAKECDIPDANISPIMELLLQHGEQDWVEVDDPSTPAAYVSTNETTGLPKSAIIPHSYLDSQAAIIEKLLPGKKNISYLISIPPFHLFTIHVQHHLPLRSNMTAYNLPRFEETSFVKTVETFKIARTMAVLPMLLALSKYPPARLGSLKQILIGGFLSHLAFTRTSATLEAFTQDNWIRTGDIGYTKDKNWYVVDRAKDLIKVHVGVTRISSLDGCGKSAMAFIIAEKGSTLDETQIKLFLANRLARYKNVEEICFVDKIPRNPIRKILRRVVRDM</sequence>
<accession>A0A2J6R4R0</accession>
<dbReference type="Gene3D" id="2.30.38.10">
    <property type="entry name" value="Luciferase, Domain 3"/>
    <property type="match status" value="1"/>
</dbReference>
<dbReference type="AlphaFoldDB" id="A0A2J6R4R0"/>
<proteinExistence type="predicted"/>
<dbReference type="Pfam" id="PF00501">
    <property type="entry name" value="AMP-binding"/>
    <property type="match status" value="1"/>
</dbReference>
<organism evidence="2 3">
    <name type="scientific">Hyaloscypha variabilis (strain UAMH 11265 / GT02V1 / F)</name>
    <name type="common">Meliniomyces variabilis</name>
    <dbReference type="NCBI Taxonomy" id="1149755"/>
    <lineage>
        <taxon>Eukaryota</taxon>
        <taxon>Fungi</taxon>
        <taxon>Dikarya</taxon>
        <taxon>Ascomycota</taxon>
        <taxon>Pezizomycotina</taxon>
        <taxon>Leotiomycetes</taxon>
        <taxon>Helotiales</taxon>
        <taxon>Hyaloscyphaceae</taxon>
        <taxon>Hyaloscypha</taxon>
        <taxon>Hyaloscypha variabilis</taxon>
    </lineage>
</organism>
<dbReference type="PANTHER" id="PTHR24096:SF265">
    <property type="entry name" value="ENZYME, PUTATIVE (AFU_ORTHOLOGUE AFUA_5G14270)-RELATED"/>
    <property type="match status" value="1"/>
</dbReference>
<name>A0A2J6R4R0_HYAVF</name>
<keyword evidence="3" id="KW-1185">Reference proteome</keyword>
<dbReference type="OrthoDB" id="2150604at2759"/>
<evidence type="ECO:0000313" key="2">
    <source>
        <dbReference type="EMBL" id="PMD33508.1"/>
    </source>
</evidence>